<reference evidence="6 7" key="1">
    <citation type="submission" date="2009-01" db="EMBL/GenBank/DDBJ databases">
        <authorList>
            <person name="Qin X."/>
            <person name="Bachman B."/>
            <person name="Battles P."/>
            <person name="Bell A."/>
            <person name="Bess C."/>
            <person name="Bickham C."/>
            <person name="Chaboub L."/>
            <person name="Chen D."/>
            <person name="Coyle M."/>
            <person name="Deiros D.R."/>
            <person name="Dinh H."/>
            <person name="Forbes L."/>
            <person name="Fowler G."/>
            <person name="Francisco L."/>
            <person name="Fu Q."/>
            <person name="Gubbala S."/>
            <person name="Hale W."/>
            <person name="Han Y."/>
            <person name="Hemphill L."/>
            <person name="Highlander S.K."/>
            <person name="Hirani K."/>
            <person name="Hogues M."/>
            <person name="Jackson L."/>
            <person name="Jakkamsetti A."/>
            <person name="Javaid M."/>
            <person name="Jiang H."/>
            <person name="Korchina V."/>
            <person name="Kovar C."/>
            <person name="Lara F."/>
            <person name="Lee S."/>
            <person name="Mata R."/>
            <person name="Mathew T."/>
            <person name="Moen C."/>
            <person name="Morales K."/>
            <person name="Munidasa M."/>
            <person name="Nazareth L."/>
            <person name="Ngo R."/>
            <person name="Nguyen L."/>
            <person name="Okwuonu G."/>
            <person name="Ongeri F."/>
            <person name="Patil S."/>
            <person name="Petrosino J."/>
            <person name="Pham C."/>
            <person name="Pham P."/>
            <person name="Pu L.-L."/>
            <person name="Puazo M."/>
            <person name="Raj R."/>
            <person name="Reid J."/>
            <person name="Rouhana J."/>
            <person name="Saada N."/>
            <person name="Shang Y."/>
            <person name="Simmons D."/>
            <person name="Thornton R."/>
            <person name="Warren J."/>
            <person name="Weissenberger G."/>
            <person name="Zhang J."/>
            <person name="Zhang L."/>
            <person name="Zhou C."/>
            <person name="Zhu D."/>
            <person name="Muzny D."/>
            <person name="Worley K."/>
            <person name="Gibbs R."/>
        </authorList>
    </citation>
    <scope>NUCLEOTIDE SEQUENCE [LARGE SCALE GENOMIC DNA]</scope>
    <source>
        <strain evidence="6 7">DSM 15434</strain>
    </source>
</reference>
<dbReference type="AlphaFoldDB" id="C0W4J4"/>
<dbReference type="SUPFAM" id="SSF50129">
    <property type="entry name" value="GroES-like"/>
    <property type="match status" value="1"/>
</dbReference>
<dbReference type="Pfam" id="PF00107">
    <property type="entry name" value="ADH_zinc_N"/>
    <property type="match status" value="1"/>
</dbReference>
<feature type="region of interest" description="Disordered" evidence="3">
    <location>
        <begin position="1"/>
        <end position="31"/>
    </location>
</feature>
<evidence type="ECO:0000313" key="6">
    <source>
        <dbReference type="EMBL" id="EEH66328.1"/>
    </source>
</evidence>
<dbReference type="InterPro" id="IPR013149">
    <property type="entry name" value="ADH-like_C"/>
</dbReference>
<feature type="compositionally biased region" description="Basic and acidic residues" evidence="3">
    <location>
        <begin position="1"/>
        <end position="11"/>
    </location>
</feature>
<evidence type="ECO:0000313" key="7">
    <source>
        <dbReference type="Proteomes" id="UP000004778"/>
    </source>
</evidence>
<comment type="cofactor">
    <cofactor evidence="1">
        <name>Zn(2+)</name>
        <dbReference type="ChEBI" id="CHEBI:29105"/>
    </cofactor>
</comment>
<evidence type="ECO:0000256" key="2">
    <source>
        <dbReference type="ARBA" id="ARBA00023002"/>
    </source>
</evidence>
<dbReference type="PANTHER" id="PTHR43401">
    <property type="entry name" value="L-THREONINE 3-DEHYDROGENASE"/>
    <property type="match status" value="1"/>
</dbReference>
<evidence type="ECO:0000256" key="3">
    <source>
        <dbReference type="SAM" id="MobiDB-lite"/>
    </source>
</evidence>
<dbReference type="InterPro" id="IPR050129">
    <property type="entry name" value="Zn_alcohol_dh"/>
</dbReference>
<proteinExistence type="predicted"/>
<accession>C0W4J4</accession>
<keyword evidence="2" id="KW-0560">Oxidoreductase</keyword>
<evidence type="ECO:0000259" key="5">
    <source>
        <dbReference type="Pfam" id="PF08240"/>
    </source>
</evidence>
<organism evidence="6 7">
    <name type="scientific">Actinomyces urogenitalis DSM 15434</name>
    <dbReference type="NCBI Taxonomy" id="525246"/>
    <lineage>
        <taxon>Bacteria</taxon>
        <taxon>Bacillati</taxon>
        <taxon>Actinomycetota</taxon>
        <taxon>Actinomycetes</taxon>
        <taxon>Actinomycetales</taxon>
        <taxon>Actinomycetaceae</taxon>
        <taxon>Actinomyces</taxon>
    </lineage>
</organism>
<name>C0W4J4_9ACTO</name>
<dbReference type="InterPro" id="IPR013154">
    <property type="entry name" value="ADH-like_N"/>
</dbReference>
<dbReference type="HOGENOM" id="CLU_026673_11_0_11"/>
<feature type="domain" description="Alcohol dehydrogenase-like N-terminal" evidence="5">
    <location>
        <begin position="37"/>
        <end position="156"/>
    </location>
</feature>
<dbReference type="Proteomes" id="UP000004778">
    <property type="component" value="Unassembled WGS sequence"/>
</dbReference>
<protein>
    <submittedName>
        <fullName evidence="6">Putative L-threonine 3-dehydrogenase</fullName>
    </submittedName>
</protein>
<dbReference type="PANTHER" id="PTHR43401:SF2">
    <property type="entry name" value="L-THREONINE 3-DEHYDROGENASE"/>
    <property type="match status" value="1"/>
</dbReference>
<comment type="caution">
    <text evidence="6">The sequence shown here is derived from an EMBL/GenBank/DDBJ whole genome shotgun (WGS) entry which is preliminary data.</text>
</comment>
<evidence type="ECO:0000259" key="4">
    <source>
        <dbReference type="Pfam" id="PF00107"/>
    </source>
</evidence>
<dbReference type="Pfam" id="PF08240">
    <property type="entry name" value="ADH_N"/>
    <property type="match status" value="1"/>
</dbReference>
<dbReference type="Gene3D" id="3.40.50.720">
    <property type="entry name" value="NAD(P)-binding Rossmann-like Domain"/>
    <property type="match status" value="1"/>
</dbReference>
<evidence type="ECO:0000256" key="1">
    <source>
        <dbReference type="ARBA" id="ARBA00001947"/>
    </source>
</evidence>
<dbReference type="EMBL" id="ACFH01000053">
    <property type="protein sequence ID" value="EEH66328.1"/>
    <property type="molecule type" value="Genomic_DNA"/>
</dbReference>
<dbReference type="GO" id="GO:0016491">
    <property type="term" value="F:oxidoreductase activity"/>
    <property type="evidence" value="ECO:0007669"/>
    <property type="project" value="UniProtKB-KW"/>
</dbReference>
<dbReference type="NCBIfam" id="NF003808">
    <property type="entry name" value="PRK05396.1"/>
    <property type="match status" value="1"/>
</dbReference>
<dbReference type="eggNOG" id="COG1063">
    <property type="taxonomic scope" value="Bacteria"/>
</dbReference>
<gene>
    <name evidence="6" type="ORF">HMPREF0058_0802</name>
</gene>
<feature type="domain" description="Alcohol dehydrogenase-like C-terminal" evidence="4">
    <location>
        <begin position="196"/>
        <end position="317"/>
    </location>
</feature>
<dbReference type="SUPFAM" id="SSF51735">
    <property type="entry name" value="NAD(P)-binding Rossmann-fold domains"/>
    <property type="match status" value="1"/>
</dbReference>
<dbReference type="Gene3D" id="3.90.180.10">
    <property type="entry name" value="Medium-chain alcohol dehydrogenases, catalytic domain"/>
    <property type="match status" value="1"/>
</dbReference>
<dbReference type="InterPro" id="IPR011032">
    <property type="entry name" value="GroES-like_sf"/>
</dbReference>
<dbReference type="STRING" id="103621.GCA_001067145_01023"/>
<dbReference type="InterPro" id="IPR036291">
    <property type="entry name" value="NAD(P)-bd_dom_sf"/>
</dbReference>
<sequence length="367" mass="40073">MRRPAQHEEIPMRALRKPAPGPGLELQEIPEPSPGFREVKIRVLRTGLCGTDLHLAGWDEFAAAQLNPPMTLGHEFYGEIVEIGRGTATDATTADDDTDYLSIGQRVSVEGHITCGRCRNCRAGRRHLCIRTNSIGVNRDGAFADYVVVPARNVWPQADEIDPDLGALFDPFGNAVHTALQFPLAAEDVLVTGAGPIGVMCAAIARHCGARNVVITDLSDYRLSLAAKVGAVTVNTAQQDLREVMTSLGMTEGFDVGLELSGAPAATRQMIEVCNHGAKIAMLGLPKAGYEVDWNQVITHMLTIQGVYGREMYDTWYKGSFMLGSSRELRDQIRGIITHRFAPEEWSQAFEAARSGQCGKVIINWED</sequence>
<keyword evidence="7" id="KW-1185">Reference proteome</keyword>